<dbReference type="RefSeq" id="WP_132638821.1">
    <property type="nucleotide sequence ID" value="NZ_SMLD01000167.1"/>
</dbReference>
<sequence length="110" mass="12015">MRADSGEWDTRHHDNVIDLAERFARHFDDPLQAYLHAALVLVVEPRDRGIVGALIAYPPIPTTETTLITVPRRLSGHRIGLPRTGAGQQRAGQGGSAEDSDVEPQSGGRR</sequence>
<protein>
    <submittedName>
        <fullName evidence="2">Uncharacterized protein</fullName>
    </submittedName>
</protein>
<comment type="caution">
    <text evidence="2">The sequence shown here is derived from an EMBL/GenBank/DDBJ whole genome shotgun (WGS) entry which is preliminary data.</text>
</comment>
<reference evidence="2 3" key="1">
    <citation type="submission" date="2019-03" db="EMBL/GenBank/DDBJ databases">
        <title>Draft genome sequences of novel Actinobacteria.</title>
        <authorList>
            <person name="Sahin N."/>
            <person name="Ay H."/>
            <person name="Saygin H."/>
        </authorList>
    </citation>
    <scope>NUCLEOTIDE SEQUENCE [LARGE SCALE GENOMIC DNA]</scope>
    <source>
        <strain evidence="2 3">6K102</strain>
    </source>
</reference>
<accession>A0A4R5EF50</accession>
<keyword evidence="3" id="KW-1185">Reference proteome</keyword>
<evidence type="ECO:0000313" key="3">
    <source>
        <dbReference type="Proteomes" id="UP000295136"/>
    </source>
</evidence>
<evidence type="ECO:0000313" key="2">
    <source>
        <dbReference type="EMBL" id="TDE32787.1"/>
    </source>
</evidence>
<dbReference type="EMBL" id="SMLD01000167">
    <property type="protein sequence ID" value="TDE32787.1"/>
    <property type="molecule type" value="Genomic_DNA"/>
</dbReference>
<feature type="region of interest" description="Disordered" evidence="1">
    <location>
        <begin position="77"/>
        <end position="110"/>
    </location>
</feature>
<organism evidence="2 3">
    <name type="scientific">Nonomuraea mesophila</name>
    <dbReference type="NCBI Taxonomy" id="2530382"/>
    <lineage>
        <taxon>Bacteria</taxon>
        <taxon>Bacillati</taxon>
        <taxon>Actinomycetota</taxon>
        <taxon>Actinomycetes</taxon>
        <taxon>Streptosporangiales</taxon>
        <taxon>Streptosporangiaceae</taxon>
        <taxon>Nonomuraea</taxon>
    </lineage>
</organism>
<dbReference type="Proteomes" id="UP000295136">
    <property type="component" value="Unassembled WGS sequence"/>
</dbReference>
<name>A0A4R5EF50_9ACTN</name>
<dbReference type="AlphaFoldDB" id="A0A4R5EF50"/>
<proteinExistence type="predicted"/>
<gene>
    <name evidence="2" type="ORF">E1295_39085</name>
</gene>
<evidence type="ECO:0000256" key="1">
    <source>
        <dbReference type="SAM" id="MobiDB-lite"/>
    </source>
</evidence>